<dbReference type="Pfam" id="PF22601">
    <property type="entry name" value="RIM2a_ZnF"/>
    <property type="match status" value="1"/>
</dbReference>
<feature type="compositionally biased region" description="Polar residues" evidence="1">
    <location>
        <begin position="39"/>
        <end position="49"/>
    </location>
</feature>
<proteinExistence type="predicted"/>
<evidence type="ECO:0000259" key="2">
    <source>
        <dbReference type="Pfam" id="PF22601"/>
    </source>
</evidence>
<dbReference type="OrthoDB" id="6282787at2759"/>
<organism evidence="3 4">
    <name type="scientific">Dibothriocephalus latus</name>
    <name type="common">Fish tapeworm</name>
    <name type="synonym">Diphyllobothrium latum</name>
    <dbReference type="NCBI Taxonomy" id="60516"/>
    <lineage>
        <taxon>Eukaryota</taxon>
        <taxon>Metazoa</taxon>
        <taxon>Spiralia</taxon>
        <taxon>Lophotrochozoa</taxon>
        <taxon>Platyhelminthes</taxon>
        <taxon>Cestoda</taxon>
        <taxon>Eucestoda</taxon>
        <taxon>Diphyllobothriidea</taxon>
        <taxon>Diphyllobothriidae</taxon>
        <taxon>Dibothriocephalus</taxon>
    </lineage>
</organism>
<dbReference type="AlphaFoldDB" id="A0A3P7LFU0"/>
<keyword evidence="4" id="KW-1185">Reference proteome</keyword>
<dbReference type="EMBL" id="UYRU01047232">
    <property type="protein sequence ID" value="VDN09523.1"/>
    <property type="molecule type" value="Genomic_DNA"/>
</dbReference>
<evidence type="ECO:0000256" key="1">
    <source>
        <dbReference type="SAM" id="MobiDB-lite"/>
    </source>
</evidence>
<dbReference type="SUPFAM" id="SSF57903">
    <property type="entry name" value="FYVE/PHD zinc finger"/>
    <property type="match status" value="1"/>
</dbReference>
<dbReference type="InterPro" id="IPR054386">
    <property type="entry name" value="RIM_Znf"/>
</dbReference>
<dbReference type="Proteomes" id="UP000281553">
    <property type="component" value="Unassembled WGS sequence"/>
</dbReference>
<feature type="region of interest" description="Disordered" evidence="1">
    <location>
        <begin position="1"/>
        <end position="53"/>
    </location>
</feature>
<feature type="domain" description="RIM zinc finger" evidence="2">
    <location>
        <begin position="106"/>
        <end position="136"/>
    </location>
</feature>
<feature type="compositionally biased region" description="Polar residues" evidence="1">
    <location>
        <begin position="20"/>
        <end position="30"/>
    </location>
</feature>
<accession>A0A3P7LFU0</accession>
<protein>
    <recommendedName>
        <fullName evidence="2">RIM zinc finger domain-containing protein</fullName>
    </recommendedName>
</protein>
<dbReference type="InterPro" id="IPR013083">
    <property type="entry name" value="Znf_RING/FYVE/PHD"/>
</dbReference>
<dbReference type="Gene3D" id="3.30.40.10">
    <property type="entry name" value="Zinc/RING finger domain, C3HC4 (zinc finger)"/>
    <property type="match status" value="1"/>
</dbReference>
<reference evidence="3 4" key="1">
    <citation type="submission" date="2018-11" db="EMBL/GenBank/DDBJ databases">
        <authorList>
            <consortium name="Pathogen Informatics"/>
        </authorList>
    </citation>
    <scope>NUCLEOTIDE SEQUENCE [LARGE SCALE GENOMIC DNA]</scope>
</reference>
<name>A0A3P7LFU0_DIBLA</name>
<evidence type="ECO:0000313" key="4">
    <source>
        <dbReference type="Proteomes" id="UP000281553"/>
    </source>
</evidence>
<evidence type="ECO:0000313" key="3">
    <source>
        <dbReference type="EMBL" id="VDN09523.1"/>
    </source>
</evidence>
<gene>
    <name evidence="3" type="ORF">DILT_LOCUS5354</name>
</gene>
<sequence>MVRRGSQVFQRLPANPQKAALQTNKPTGGISQFAVAPNSKRQPTSTPEDTPTPLRCKDEFFGGLTRSRRPSHETSSAFPRHSKISGDLLGTITGFFGHDGHDGDCCEVCRTTKFADNAGHNCAHCNRRTCIRCGGYFGPEVSFEMLILLVSHFYL</sequence>
<dbReference type="InterPro" id="IPR011011">
    <property type="entry name" value="Znf_FYVE_PHD"/>
</dbReference>